<feature type="compositionally biased region" description="Acidic residues" evidence="1">
    <location>
        <begin position="272"/>
        <end position="281"/>
    </location>
</feature>
<dbReference type="HOGENOM" id="CLU_026104_0_0_1"/>
<dbReference type="AlphaFoldDB" id="A0A0C9SKG1"/>
<feature type="compositionally biased region" description="Basic residues" evidence="1">
    <location>
        <begin position="251"/>
        <end position="262"/>
    </location>
</feature>
<dbReference type="Pfam" id="PF17921">
    <property type="entry name" value="Integrase_H2C2"/>
    <property type="match status" value="1"/>
</dbReference>
<sequence length="713" mass="77489">MSDLQVYGGSPLFTLNAEESKRKDTKFGRTEPMSCKLQIFVGMSVHDRQENRRTARALSNASSKPYSKRFNGKVSPAPSADAIAPMPLMPVVAPNTSTPASRAGFPSYAQYKELENNYLDALSVRKREKALITQASFDRIWDLLHDPNARIGTSQFRFWVRKMFTLSDAADSGAATKSVVLHDGRPVAIVEQLYDLLCYCHARADHAGRDRTAKIVRKHYSWVPKELIAQFVKSCPTCTASRNCGGELAPRKRGTKSAKKSVKGSPARDMDESYDDDDDYCDDSRDSRDSTDLSSASVYQDTTGPNDHGFEPFPQSRSSISISDLINSENFMLPPEKIPAAKDMNWPPTNGPMDNSLRPSLAPRTNSALSFETTATTGSPAPAVNNSPRKFQSHGMSREVSMLNGMPNGWGYFFDHPEAAPAHPYVANLSEAEAAKRPRIPSVALKRRPGLVDTDGNSENLPPLMKALQDGIIGRTDYMADRPDDGTGADGLPPSLQPFRMFRGRAPADQDQDMRSPGPYIPQIDPALLAEEAHMARALPAPVPETLHSNIIPDWANAPLPPPRDDEVDGDVSSGSIRVTAPTPPPKLHRPGAPSYLDLGPIDFTSYRSEDMSAGGLSTYAEPSSTPSSVGSCYSQMSAFPMAVTSSGESDASVQTPSAELTKDMAGATIDGEPSSFDTFRRGLANKTGYSRLVDSEDILMTCSPGPDAWNDI</sequence>
<evidence type="ECO:0000313" key="3">
    <source>
        <dbReference type="EMBL" id="KII83676.1"/>
    </source>
</evidence>
<feature type="domain" description="Integrase zinc-binding" evidence="2">
    <location>
        <begin position="195"/>
        <end position="241"/>
    </location>
</feature>
<evidence type="ECO:0000259" key="2">
    <source>
        <dbReference type="Pfam" id="PF17921"/>
    </source>
</evidence>
<dbReference type="EMBL" id="KN832575">
    <property type="protein sequence ID" value="KII83676.1"/>
    <property type="molecule type" value="Genomic_DNA"/>
</dbReference>
<organism evidence="3 4">
    <name type="scientific">Plicaturopsis crispa FD-325 SS-3</name>
    <dbReference type="NCBI Taxonomy" id="944288"/>
    <lineage>
        <taxon>Eukaryota</taxon>
        <taxon>Fungi</taxon>
        <taxon>Dikarya</taxon>
        <taxon>Basidiomycota</taxon>
        <taxon>Agaricomycotina</taxon>
        <taxon>Agaricomycetes</taxon>
        <taxon>Agaricomycetidae</taxon>
        <taxon>Amylocorticiales</taxon>
        <taxon>Amylocorticiaceae</taxon>
        <taxon>Plicatura</taxon>
        <taxon>Plicaturopsis crispa</taxon>
    </lineage>
</organism>
<protein>
    <recommendedName>
        <fullName evidence="2">Integrase zinc-binding domain-containing protein</fullName>
    </recommendedName>
</protein>
<dbReference type="Proteomes" id="UP000053263">
    <property type="component" value="Unassembled WGS sequence"/>
</dbReference>
<feature type="region of interest" description="Disordered" evidence="1">
    <location>
        <begin position="246"/>
        <end position="317"/>
    </location>
</feature>
<proteinExistence type="predicted"/>
<keyword evidence="4" id="KW-1185">Reference proteome</keyword>
<feature type="compositionally biased region" description="Basic and acidic residues" evidence="1">
    <location>
        <begin position="282"/>
        <end position="291"/>
    </location>
</feature>
<dbReference type="InterPro" id="IPR041588">
    <property type="entry name" value="Integrase_H2C2"/>
</dbReference>
<accession>A0A0C9SKG1</accession>
<name>A0A0C9SKG1_PLICR</name>
<feature type="region of interest" description="Disordered" evidence="1">
    <location>
        <begin position="50"/>
        <end position="74"/>
    </location>
</feature>
<reference evidence="3 4" key="1">
    <citation type="submission" date="2014-06" db="EMBL/GenBank/DDBJ databases">
        <title>Evolutionary Origins and Diversification of the Mycorrhizal Mutualists.</title>
        <authorList>
            <consortium name="DOE Joint Genome Institute"/>
            <consortium name="Mycorrhizal Genomics Consortium"/>
            <person name="Kohler A."/>
            <person name="Kuo A."/>
            <person name="Nagy L.G."/>
            <person name="Floudas D."/>
            <person name="Copeland A."/>
            <person name="Barry K.W."/>
            <person name="Cichocki N."/>
            <person name="Veneault-Fourrey C."/>
            <person name="LaButti K."/>
            <person name="Lindquist E.A."/>
            <person name="Lipzen A."/>
            <person name="Lundell T."/>
            <person name="Morin E."/>
            <person name="Murat C."/>
            <person name="Riley R."/>
            <person name="Ohm R."/>
            <person name="Sun H."/>
            <person name="Tunlid A."/>
            <person name="Henrissat B."/>
            <person name="Grigoriev I.V."/>
            <person name="Hibbett D.S."/>
            <person name="Martin F."/>
        </authorList>
    </citation>
    <scope>NUCLEOTIDE SEQUENCE [LARGE SCALE GENOMIC DNA]</scope>
    <source>
        <strain evidence="3 4">FD-325 SS-3</strain>
    </source>
</reference>
<evidence type="ECO:0000256" key="1">
    <source>
        <dbReference type="SAM" id="MobiDB-lite"/>
    </source>
</evidence>
<feature type="region of interest" description="Disordered" evidence="1">
    <location>
        <begin position="560"/>
        <end position="595"/>
    </location>
</feature>
<dbReference type="OrthoDB" id="2499658at2759"/>
<evidence type="ECO:0000313" key="4">
    <source>
        <dbReference type="Proteomes" id="UP000053263"/>
    </source>
</evidence>
<gene>
    <name evidence="3" type="ORF">PLICRDRAFT_676939</name>
</gene>